<sequence>MSWKDLGLRKTRTASRHVFRPAGDGLEDRSLLTTLPPGFVETPVAAGLSRPTTFEFAPDGRIFIAEQGGQIRVVKNGQLLATPFLSLNVDSNGERGLLGMAFDPQFATNHYVYAYYTVPGSPAHNRVSRFTANGDVVVPGSEVPILDLNPLSAATNHNGGAIHFGADGKLYVGVGENANRANAQSLDNLLGKILRINSDGTIPTDNPFYNTATGQNRAIWALGLRNPYSFAFQPGTSQMFINDVGENTWEEIDDGIAGSNYGWPATEGPTTNPQFRAPIYAYQHDIPGTAITGGTFYNPATPQFPANAVGDYFFTDLSGRWIHQLDPRTGVVTEFATGLPPLPVAIGVDPGGSLYYLAIGSGANGGVLAKITSTATPPPTGSAPSVTRDPAGVSAPVGGSVTFSVEATGTAPLAYQWQRNGANIAGATGASFTIPSVSADDIGASYRAVVINAFGSAVSRAAVLTGDSPYARHLYTAIFGHPPNPIALSTLSLALAQGVTPQQLAAALVASPERHAQQVVAAYQTSLGRLPNATEFATGVNLLNTGTSREVFLASLISSQEYAARHGGKPQGVVQALYQELLGRAPRRSELIQGTRNVARGSTNALANRLITGTEARTRLISSWYATYLGRRPSASEVRTTLAQFRRGLSSDQAEAAILSGGEFIARS</sequence>
<keyword evidence="3" id="KW-1185">Reference proteome</keyword>
<dbReference type="RefSeq" id="WP_015244599.1">
    <property type="nucleotide sequence ID" value="NC_019892.1"/>
</dbReference>
<dbReference type="eggNOG" id="COG2133">
    <property type="taxonomic scope" value="Bacteria"/>
</dbReference>
<feature type="domain" description="Ig-like" evidence="1">
    <location>
        <begin position="384"/>
        <end position="465"/>
    </location>
</feature>
<protein>
    <submittedName>
        <fullName evidence="2">Glucose/sorbosone dehydrogenase</fullName>
    </submittedName>
</protein>
<dbReference type="Pfam" id="PF07995">
    <property type="entry name" value="GSDH"/>
    <property type="match status" value="1"/>
</dbReference>
<dbReference type="EMBL" id="CP003364">
    <property type="protein sequence ID" value="AGA25422.1"/>
    <property type="molecule type" value="Genomic_DNA"/>
</dbReference>
<accession>L0D875</accession>
<dbReference type="InterPro" id="IPR012938">
    <property type="entry name" value="Glc/Sorbosone_DH"/>
</dbReference>
<dbReference type="KEGG" id="saci:Sinac_1023"/>
<dbReference type="Proteomes" id="UP000010798">
    <property type="component" value="Chromosome"/>
</dbReference>
<dbReference type="PROSITE" id="PS50835">
    <property type="entry name" value="IG_LIKE"/>
    <property type="match status" value="1"/>
</dbReference>
<evidence type="ECO:0000313" key="3">
    <source>
        <dbReference type="Proteomes" id="UP000010798"/>
    </source>
</evidence>
<dbReference type="SUPFAM" id="SSF50952">
    <property type="entry name" value="Soluble quinoprotein glucose dehydrogenase"/>
    <property type="match status" value="1"/>
</dbReference>
<name>L0D875_SINAD</name>
<evidence type="ECO:0000313" key="2">
    <source>
        <dbReference type="EMBL" id="AGA25422.1"/>
    </source>
</evidence>
<dbReference type="SUPFAM" id="SSF48726">
    <property type="entry name" value="Immunoglobulin"/>
    <property type="match status" value="1"/>
</dbReference>
<dbReference type="InterPro" id="IPR011041">
    <property type="entry name" value="Quinoprot_gluc/sorb_DH_b-prop"/>
</dbReference>
<dbReference type="HOGENOM" id="CLU_410982_0_0_0"/>
<proteinExistence type="predicted"/>
<dbReference type="Gene3D" id="2.60.40.10">
    <property type="entry name" value="Immunoglobulins"/>
    <property type="match status" value="1"/>
</dbReference>
<gene>
    <name evidence="2" type="ordered locus">Sinac_1023</name>
</gene>
<organism evidence="2 3">
    <name type="scientific">Singulisphaera acidiphila (strain ATCC BAA-1392 / DSM 18658 / VKM B-2454 / MOB10)</name>
    <dbReference type="NCBI Taxonomy" id="886293"/>
    <lineage>
        <taxon>Bacteria</taxon>
        <taxon>Pseudomonadati</taxon>
        <taxon>Planctomycetota</taxon>
        <taxon>Planctomycetia</taxon>
        <taxon>Isosphaerales</taxon>
        <taxon>Isosphaeraceae</taxon>
        <taxon>Singulisphaera</taxon>
    </lineage>
</organism>
<dbReference type="Gene3D" id="1.10.3130.20">
    <property type="entry name" value="Phycobilisome linker domain"/>
    <property type="match status" value="1"/>
</dbReference>
<dbReference type="InterPro" id="IPR011042">
    <property type="entry name" value="6-blade_b-propeller_TolB-like"/>
</dbReference>
<dbReference type="InterPro" id="IPR036179">
    <property type="entry name" value="Ig-like_dom_sf"/>
</dbReference>
<dbReference type="PANTHER" id="PTHR19328">
    <property type="entry name" value="HEDGEHOG-INTERACTING PROTEIN"/>
    <property type="match status" value="1"/>
</dbReference>
<reference evidence="2 3" key="1">
    <citation type="submission" date="2012-02" db="EMBL/GenBank/DDBJ databases">
        <title>Complete sequence of chromosome of Singulisphaera acidiphila DSM 18658.</title>
        <authorList>
            <consortium name="US DOE Joint Genome Institute (JGI-PGF)"/>
            <person name="Lucas S."/>
            <person name="Copeland A."/>
            <person name="Lapidus A."/>
            <person name="Glavina del Rio T."/>
            <person name="Dalin E."/>
            <person name="Tice H."/>
            <person name="Bruce D."/>
            <person name="Goodwin L."/>
            <person name="Pitluck S."/>
            <person name="Peters L."/>
            <person name="Ovchinnikova G."/>
            <person name="Chertkov O."/>
            <person name="Kyrpides N."/>
            <person name="Mavromatis K."/>
            <person name="Ivanova N."/>
            <person name="Brettin T."/>
            <person name="Detter J.C."/>
            <person name="Han C."/>
            <person name="Larimer F."/>
            <person name="Land M."/>
            <person name="Hauser L."/>
            <person name="Markowitz V."/>
            <person name="Cheng J.-F."/>
            <person name="Hugenholtz P."/>
            <person name="Woyke T."/>
            <person name="Wu D."/>
            <person name="Tindall B."/>
            <person name="Pomrenke H."/>
            <person name="Brambilla E."/>
            <person name="Klenk H.-P."/>
            <person name="Eisen J.A."/>
        </authorList>
    </citation>
    <scope>NUCLEOTIDE SEQUENCE [LARGE SCALE GENOMIC DNA]</scope>
    <source>
        <strain evidence="3">ATCC BAA-1392 / DSM 18658 / VKM B-2454 / MOB10</strain>
    </source>
</reference>
<dbReference type="InterPro" id="IPR007110">
    <property type="entry name" value="Ig-like_dom"/>
</dbReference>
<dbReference type="STRING" id="886293.Sinac_1023"/>
<dbReference type="PANTHER" id="PTHR19328:SF75">
    <property type="entry name" value="ALDOSE SUGAR DEHYDROGENASE YLII"/>
    <property type="match status" value="1"/>
</dbReference>
<dbReference type="OrthoDB" id="9770183at2"/>
<dbReference type="Gene3D" id="2.120.10.30">
    <property type="entry name" value="TolB, C-terminal domain"/>
    <property type="match status" value="1"/>
</dbReference>
<dbReference type="AlphaFoldDB" id="L0D875"/>
<evidence type="ECO:0000259" key="1">
    <source>
        <dbReference type="PROSITE" id="PS50835"/>
    </source>
</evidence>
<dbReference type="InterPro" id="IPR038255">
    <property type="entry name" value="PBS_linker_sf"/>
</dbReference>
<dbReference type="InterPro" id="IPR013783">
    <property type="entry name" value="Ig-like_fold"/>
</dbReference>